<feature type="region of interest" description="Disordered" evidence="1">
    <location>
        <begin position="143"/>
        <end position="249"/>
    </location>
</feature>
<feature type="compositionally biased region" description="Basic residues" evidence="1">
    <location>
        <begin position="56"/>
        <end position="70"/>
    </location>
</feature>
<feature type="compositionally biased region" description="Basic and acidic residues" evidence="1">
    <location>
        <begin position="162"/>
        <end position="180"/>
    </location>
</feature>
<protein>
    <submittedName>
        <fullName evidence="2">Uncharacterized protein</fullName>
    </submittedName>
</protein>
<feature type="compositionally biased region" description="Basic residues" evidence="1">
    <location>
        <begin position="80"/>
        <end position="91"/>
    </location>
</feature>
<evidence type="ECO:0000313" key="2">
    <source>
        <dbReference type="EMBL" id="MPM73478.1"/>
    </source>
</evidence>
<sequence>MLFRQVVLLEAALHESHPGPAAGAESEQRSPKLVAALLAGLFRAQERRDPHQPHRVEKKHIQPRQHHQRTGNHQIIPAKPGHHRDRHRNAQHQRGGPEVAPGENPADDRSGDADHRQDAAAAAQVVERPDILRTVFRHEKGDRDLGQFRRLGPHTDSGNDDPPVRTLDRRREKRHCEQQKHDRHQRQAPRCEFAVSDHKSDDAARAADRRPDELAPEIPVTVRSVTGRVKHGQSEHDDQRHDGQETKHRIHRCGALPRIELHRNGGLFIQKKAPQGHVALLQSQFRAADDFGDAARFHKRGGILVVKHSER</sequence>
<reference evidence="2" key="1">
    <citation type="submission" date="2019-08" db="EMBL/GenBank/DDBJ databases">
        <authorList>
            <person name="Kucharzyk K."/>
            <person name="Murdoch R.W."/>
            <person name="Higgins S."/>
            <person name="Loffler F."/>
        </authorList>
    </citation>
    <scope>NUCLEOTIDE SEQUENCE</scope>
</reference>
<comment type="caution">
    <text evidence="2">The sequence shown here is derived from an EMBL/GenBank/DDBJ whole genome shotgun (WGS) entry which is preliminary data.</text>
</comment>
<feature type="compositionally biased region" description="Basic and acidic residues" evidence="1">
    <location>
        <begin position="195"/>
        <end position="213"/>
    </location>
</feature>
<gene>
    <name evidence="2" type="ORF">SDC9_120458</name>
</gene>
<name>A0A645C7T4_9ZZZZ</name>
<dbReference type="EMBL" id="VSSQ01025389">
    <property type="protein sequence ID" value="MPM73478.1"/>
    <property type="molecule type" value="Genomic_DNA"/>
</dbReference>
<feature type="compositionally biased region" description="Basic and acidic residues" evidence="1">
    <location>
        <begin position="106"/>
        <end position="118"/>
    </location>
</feature>
<feature type="compositionally biased region" description="Basic and acidic residues" evidence="1">
    <location>
        <begin position="232"/>
        <end position="247"/>
    </location>
</feature>
<organism evidence="2">
    <name type="scientific">bioreactor metagenome</name>
    <dbReference type="NCBI Taxonomy" id="1076179"/>
    <lineage>
        <taxon>unclassified sequences</taxon>
        <taxon>metagenomes</taxon>
        <taxon>ecological metagenomes</taxon>
    </lineage>
</organism>
<dbReference type="AlphaFoldDB" id="A0A645C7T4"/>
<feature type="compositionally biased region" description="Basic and acidic residues" evidence="1">
    <location>
        <begin position="45"/>
        <end position="55"/>
    </location>
</feature>
<accession>A0A645C7T4</accession>
<proteinExistence type="predicted"/>
<evidence type="ECO:0000256" key="1">
    <source>
        <dbReference type="SAM" id="MobiDB-lite"/>
    </source>
</evidence>
<feature type="region of interest" description="Disordered" evidence="1">
    <location>
        <begin position="45"/>
        <end position="126"/>
    </location>
</feature>